<dbReference type="RefSeq" id="WP_103920932.1">
    <property type="nucleotide sequence ID" value="NZ_FMSV02000528.1"/>
</dbReference>
<dbReference type="Proteomes" id="UP000236724">
    <property type="component" value="Unassembled WGS sequence"/>
</dbReference>
<dbReference type="InterPro" id="IPR006616">
    <property type="entry name" value="DM9_repeat"/>
</dbReference>
<dbReference type="OrthoDB" id="26321at72273"/>
<evidence type="ECO:0000313" key="1">
    <source>
        <dbReference type="EMBL" id="SEH07263.1"/>
    </source>
</evidence>
<keyword evidence="2" id="KW-1185">Reference proteome</keyword>
<dbReference type="SMART" id="SM00696">
    <property type="entry name" value="DM9"/>
    <property type="match status" value="2"/>
</dbReference>
<dbReference type="Pfam" id="PF11901">
    <property type="entry name" value="DM9"/>
    <property type="match status" value="1"/>
</dbReference>
<dbReference type="PANTHER" id="PTHR31649:SF1">
    <property type="entry name" value="FARNESOIC ACID O-METHYL TRANSFERASE DOMAIN-CONTAINING PROTEIN"/>
    <property type="match status" value="1"/>
</dbReference>
<dbReference type="PANTHER" id="PTHR31649">
    <property type="entry name" value="AGAP009604-PA"/>
    <property type="match status" value="1"/>
</dbReference>
<gene>
    <name evidence="1" type="ORF">MBHS_03138</name>
</gene>
<reference evidence="1 2" key="1">
    <citation type="submission" date="2016-10" db="EMBL/GenBank/DDBJ databases">
        <authorList>
            <person name="de Groot N.N."/>
        </authorList>
    </citation>
    <scope>NUCLEOTIDE SEQUENCE [LARGE SCALE GENOMIC DNA]</scope>
    <source>
        <strain evidence="1">MBHS1</strain>
    </source>
</reference>
<proteinExistence type="predicted"/>
<name>A0A1H6FCB1_9GAMM</name>
<accession>A0A1H6FCB1</accession>
<evidence type="ECO:0000313" key="2">
    <source>
        <dbReference type="Proteomes" id="UP000236724"/>
    </source>
</evidence>
<organism evidence="1 2">
    <name type="scientific">Candidatus Venteria ishoeyi</name>
    <dbReference type="NCBI Taxonomy" id="1899563"/>
    <lineage>
        <taxon>Bacteria</taxon>
        <taxon>Pseudomonadati</taxon>
        <taxon>Pseudomonadota</taxon>
        <taxon>Gammaproteobacteria</taxon>
        <taxon>Thiotrichales</taxon>
        <taxon>Thiotrichaceae</taxon>
        <taxon>Venteria</taxon>
    </lineage>
</organism>
<protein>
    <submittedName>
        <fullName evidence="1">Uncharacterized protein</fullName>
    </submittedName>
</protein>
<dbReference type="EMBL" id="FMSV02000528">
    <property type="protein sequence ID" value="SEH07263.1"/>
    <property type="molecule type" value="Genomic_DNA"/>
</dbReference>
<sequence length="174" mass="19944">MNRLIKLSIIVLLSGWVHLLFADEEGQWQRMKRGMLPDNPMPVDMLTPVDSKRWYVCRAHYNKAMHPGKLSQQSRACLITVSGRTNRAPHYEVLLKQADYIWQAYQTGPIPENAVIGGAEDADEAYLLYICRVQRKKAWVAGKILKPGTGCQIERNGRAYTMRKFEILVKKAKD</sequence>
<dbReference type="AlphaFoldDB" id="A0A1H6FCB1"/>